<feature type="non-terminal residue" evidence="1">
    <location>
        <position position="1"/>
    </location>
</feature>
<comment type="caution">
    <text evidence="1">The sequence shown here is derived from an EMBL/GenBank/DDBJ whole genome shotgun (WGS) entry which is preliminary data.</text>
</comment>
<dbReference type="Proteomes" id="UP000814033">
    <property type="component" value="Unassembled WGS sequence"/>
</dbReference>
<reference evidence="1" key="2">
    <citation type="journal article" date="2022" name="New Phytol.">
        <title>Evolutionary transition to the ectomycorrhizal habit in the genomes of a hyperdiverse lineage of mushroom-forming fungi.</title>
        <authorList>
            <person name="Looney B."/>
            <person name="Miyauchi S."/>
            <person name="Morin E."/>
            <person name="Drula E."/>
            <person name="Courty P.E."/>
            <person name="Kohler A."/>
            <person name="Kuo A."/>
            <person name="LaButti K."/>
            <person name="Pangilinan J."/>
            <person name="Lipzen A."/>
            <person name="Riley R."/>
            <person name="Andreopoulos W."/>
            <person name="He G."/>
            <person name="Johnson J."/>
            <person name="Nolan M."/>
            <person name="Tritt A."/>
            <person name="Barry K.W."/>
            <person name="Grigoriev I.V."/>
            <person name="Nagy L.G."/>
            <person name="Hibbett D."/>
            <person name="Henrissat B."/>
            <person name="Matheny P.B."/>
            <person name="Labbe J."/>
            <person name="Martin F.M."/>
        </authorList>
    </citation>
    <scope>NUCLEOTIDE SEQUENCE</scope>
    <source>
        <strain evidence="1">FP105234-sp</strain>
    </source>
</reference>
<protein>
    <submittedName>
        <fullName evidence="1">Kinase-like protein</fullName>
    </submittedName>
</protein>
<gene>
    <name evidence="1" type="ORF">FA95DRAFT_1457663</name>
</gene>
<keyword evidence="2" id="KW-1185">Reference proteome</keyword>
<dbReference type="EMBL" id="MU276491">
    <property type="protein sequence ID" value="KAI0038478.1"/>
    <property type="molecule type" value="Genomic_DNA"/>
</dbReference>
<evidence type="ECO:0000313" key="1">
    <source>
        <dbReference type="EMBL" id="KAI0038478.1"/>
    </source>
</evidence>
<accession>A0ACB8R3B3</accession>
<sequence>WVEHHFTDDIQTRQYRCPEVLLGARWGPSADIWSVACVLFELLAGGDYLFDPQAGSRYTKDEDHIAQIIELIGEFPQTPALQGKYNSRFFTRKGELRHINKLRYWPLEEVLHDKYEFSRETAQTIASFLSPMLRLNPEKRAGASELVHHRWL</sequence>
<organism evidence="1 2">
    <name type="scientific">Auriscalpium vulgare</name>
    <dbReference type="NCBI Taxonomy" id="40419"/>
    <lineage>
        <taxon>Eukaryota</taxon>
        <taxon>Fungi</taxon>
        <taxon>Dikarya</taxon>
        <taxon>Basidiomycota</taxon>
        <taxon>Agaricomycotina</taxon>
        <taxon>Agaricomycetes</taxon>
        <taxon>Russulales</taxon>
        <taxon>Auriscalpiaceae</taxon>
        <taxon>Auriscalpium</taxon>
    </lineage>
</organism>
<evidence type="ECO:0000313" key="2">
    <source>
        <dbReference type="Proteomes" id="UP000814033"/>
    </source>
</evidence>
<name>A0ACB8R3B3_9AGAM</name>
<feature type="non-terminal residue" evidence="1">
    <location>
        <position position="152"/>
    </location>
</feature>
<reference evidence="1" key="1">
    <citation type="submission" date="2021-02" db="EMBL/GenBank/DDBJ databases">
        <authorList>
            <consortium name="DOE Joint Genome Institute"/>
            <person name="Ahrendt S."/>
            <person name="Looney B.P."/>
            <person name="Miyauchi S."/>
            <person name="Morin E."/>
            <person name="Drula E."/>
            <person name="Courty P.E."/>
            <person name="Chicoki N."/>
            <person name="Fauchery L."/>
            <person name="Kohler A."/>
            <person name="Kuo A."/>
            <person name="Labutti K."/>
            <person name="Pangilinan J."/>
            <person name="Lipzen A."/>
            <person name="Riley R."/>
            <person name="Andreopoulos W."/>
            <person name="He G."/>
            <person name="Johnson J."/>
            <person name="Barry K.W."/>
            <person name="Grigoriev I.V."/>
            <person name="Nagy L."/>
            <person name="Hibbett D."/>
            <person name="Henrissat B."/>
            <person name="Matheny P.B."/>
            <person name="Labbe J."/>
            <person name="Martin F."/>
        </authorList>
    </citation>
    <scope>NUCLEOTIDE SEQUENCE</scope>
    <source>
        <strain evidence="1">FP105234-sp</strain>
    </source>
</reference>
<proteinExistence type="predicted"/>